<dbReference type="PANTHER" id="PTHR38030">
    <property type="entry name" value="PROTOPORPHYRINOGEN IX DEHYDROGENASE [MENAQUINONE]"/>
    <property type="match status" value="1"/>
</dbReference>
<dbReference type="OrthoDB" id="2146857at2"/>
<evidence type="ECO:0000259" key="1">
    <source>
        <dbReference type="PROSITE" id="PS50902"/>
    </source>
</evidence>
<evidence type="ECO:0000313" key="2">
    <source>
        <dbReference type="EMBL" id="ARI75737.1"/>
    </source>
</evidence>
<sequence length="158" mass="18016">MKTIIIYATKHGSTEKAVQLLKEQLASEVEIVNVKNVRGVDLEEYDHVILGGPIYMGRLHKKILAYVYNHLDTLLQKRVGLFICAGVEDLFVQEEELEEAFPYELYVHAVVKEVFGYEFDFRKLSAFEKMTLRARGIEGSVSKLSPPVIKQFAHTIEG</sequence>
<dbReference type="PROSITE" id="PS50902">
    <property type="entry name" value="FLAVODOXIN_LIKE"/>
    <property type="match status" value="1"/>
</dbReference>
<name>A0A1W5ZR49_9BACI</name>
<feature type="domain" description="Flavodoxin-like" evidence="1">
    <location>
        <begin position="3"/>
        <end position="158"/>
    </location>
</feature>
<dbReference type="InterPro" id="IPR052200">
    <property type="entry name" value="Protoporphyrinogen_IX_DH"/>
</dbReference>
<keyword evidence="3" id="KW-1185">Reference proteome</keyword>
<reference evidence="2 3" key="1">
    <citation type="submission" date="2017-04" db="EMBL/GenBank/DDBJ databases">
        <title>The whole genome sequencing and assembly of Halobacillus mangrovi strain.</title>
        <authorList>
            <person name="Lee S.-J."/>
            <person name="Park M.-K."/>
            <person name="Kim J.-Y."/>
            <person name="Lee Y.-J."/>
            <person name="Yi H."/>
            <person name="Bahn Y.-S."/>
            <person name="Kim J.F."/>
            <person name="Lee D.-W."/>
        </authorList>
    </citation>
    <scope>NUCLEOTIDE SEQUENCE [LARGE SCALE GENOMIC DNA]</scope>
    <source>
        <strain evidence="2 3">KTB 131</strain>
    </source>
</reference>
<dbReference type="RefSeq" id="WP_085027560.1">
    <property type="nucleotide sequence ID" value="NZ_CP020772.1"/>
</dbReference>
<dbReference type="GO" id="GO:0006783">
    <property type="term" value="P:heme biosynthetic process"/>
    <property type="evidence" value="ECO:0007669"/>
    <property type="project" value="TreeGrafter"/>
</dbReference>
<evidence type="ECO:0000313" key="3">
    <source>
        <dbReference type="Proteomes" id="UP000192527"/>
    </source>
</evidence>
<dbReference type="InterPro" id="IPR026816">
    <property type="entry name" value="Flavodoxin_dom"/>
</dbReference>
<accession>A0A1W5ZR49</accession>
<dbReference type="PANTHER" id="PTHR38030:SF2">
    <property type="entry name" value="PROTOPORPHYRINOGEN IX DEHYDROGENASE [QUINONE]"/>
    <property type="match status" value="1"/>
</dbReference>
<dbReference type="InterPro" id="IPR029039">
    <property type="entry name" value="Flavoprotein-like_sf"/>
</dbReference>
<dbReference type="Gene3D" id="3.40.50.360">
    <property type="match status" value="1"/>
</dbReference>
<proteinExistence type="predicted"/>
<dbReference type="GO" id="GO:0010181">
    <property type="term" value="F:FMN binding"/>
    <property type="evidence" value="ECO:0007669"/>
    <property type="project" value="InterPro"/>
</dbReference>
<dbReference type="Pfam" id="PF12724">
    <property type="entry name" value="Flavodoxin_5"/>
    <property type="match status" value="1"/>
</dbReference>
<dbReference type="InterPro" id="IPR008254">
    <property type="entry name" value="Flavodoxin/NO_synth"/>
</dbReference>
<dbReference type="KEGG" id="hmn:HM131_02340"/>
<gene>
    <name evidence="2" type="ORF">HM131_02340</name>
</gene>
<dbReference type="GO" id="GO:0016651">
    <property type="term" value="F:oxidoreductase activity, acting on NAD(P)H"/>
    <property type="evidence" value="ECO:0007669"/>
    <property type="project" value="UniProtKB-ARBA"/>
</dbReference>
<dbReference type="AlphaFoldDB" id="A0A1W5ZR49"/>
<organism evidence="2 3">
    <name type="scientific">Halobacillus mangrovi</name>
    <dbReference type="NCBI Taxonomy" id="402384"/>
    <lineage>
        <taxon>Bacteria</taxon>
        <taxon>Bacillati</taxon>
        <taxon>Bacillota</taxon>
        <taxon>Bacilli</taxon>
        <taxon>Bacillales</taxon>
        <taxon>Bacillaceae</taxon>
        <taxon>Halobacillus</taxon>
    </lineage>
</organism>
<dbReference type="GO" id="GO:0070819">
    <property type="term" value="F:menaquinone-dependent protoporphyrinogen oxidase activity"/>
    <property type="evidence" value="ECO:0007669"/>
    <property type="project" value="TreeGrafter"/>
</dbReference>
<dbReference type="Proteomes" id="UP000192527">
    <property type="component" value="Chromosome"/>
</dbReference>
<dbReference type="SUPFAM" id="SSF52218">
    <property type="entry name" value="Flavoproteins"/>
    <property type="match status" value="1"/>
</dbReference>
<dbReference type="EMBL" id="CP020772">
    <property type="protein sequence ID" value="ARI75737.1"/>
    <property type="molecule type" value="Genomic_DNA"/>
</dbReference>
<protein>
    <recommendedName>
        <fullName evidence="1">Flavodoxin-like domain-containing protein</fullName>
    </recommendedName>
</protein>
<dbReference type="STRING" id="402384.HM131_02340"/>